<protein>
    <recommendedName>
        <fullName evidence="3">GH16 domain-containing protein</fullName>
    </recommendedName>
</protein>
<gene>
    <name evidence="4" type="ORF">C2869_04560</name>
</gene>
<keyword evidence="5" id="KW-1185">Reference proteome</keyword>
<dbReference type="KEGG" id="cate:C2869_04560"/>
<dbReference type="InterPro" id="IPR000757">
    <property type="entry name" value="Beta-glucanase-like"/>
</dbReference>
<dbReference type="RefSeq" id="WP_108601828.1">
    <property type="nucleotide sequence ID" value="NZ_CP026604.1"/>
</dbReference>
<reference evidence="4 5" key="1">
    <citation type="submission" date="2018-01" db="EMBL/GenBank/DDBJ databases">
        <title>Genome sequence of a Cantenovulum-like bacteria.</title>
        <authorList>
            <person name="Tan W.R."/>
            <person name="Lau N.-S."/>
            <person name="Go F."/>
            <person name="Amirul A.-A.A."/>
        </authorList>
    </citation>
    <scope>NUCLEOTIDE SEQUENCE [LARGE SCALE GENOMIC DNA]</scope>
    <source>
        <strain evidence="4 5">CCB-QB4</strain>
    </source>
</reference>
<organism evidence="4 5">
    <name type="scientific">Saccharobesus litoralis</name>
    <dbReference type="NCBI Taxonomy" id="2172099"/>
    <lineage>
        <taxon>Bacteria</taxon>
        <taxon>Pseudomonadati</taxon>
        <taxon>Pseudomonadota</taxon>
        <taxon>Gammaproteobacteria</taxon>
        <taxon>Alteromonadales</taxon>
        <taxon>Alteromonadaceae</taxon>
        <taxon>Saccharobesus</taxon>
    </lineage>
</organism>
<dbReference type="GO" id="GO:0004553">
    <property type="term" value="F:hydrolase activity, hydrolyzing O-glycosyl compounds"/>
    <property type="evidence" value="ECO:0007669"/>
    <property type="project" value="InterPro"/>
</dbReference>
<proteinExistence type="inferred from homology"/>
<feature type="signal peptide" evidence="2">
    <location>
        <begin position="1"/>
        <end position="24"/>
    </location>
</feature>
<dbReference type="Gene3D" id="2.60.120.200">
    <property type="match status" value="1"/>
</dbReference>
<dbReference type="PROSITE" id="PS51762">
    <property type="entry name" value="GH16_2"/>
    <property type="match status" value="1"/>
</dbReference>
<dbReference type="InterPro" id="IPR013320">
    <property type="entry name" value="ConA-like_dom_sf"/>
</dbReference>
<evidence type="ECO:0000256" key="2">
    <source>
        <dbReference type="SAM" id="SignalP"/>
    </source>
</evidence>
<evidence type="ECO:0000259" key="3">
    <source>
        <dbReference type="PROSITE" id="PS51762"/>
    </source>
</evidence>
<evidence type="ECO:0000256" key="1">
    <source>
        <dbReference type="ARBA" id="ARBA00006865"/>
    </source>
</evidence>
<sequence length="327" mass="37583">MKIKTFAKMAGVVGGLMLNHLVLAKTEAPFIVGNSDRDKQVTQQQWQRVEALSDEFTTGRLDLNKWNNGGVVPGKFNWLGRYPGLFEKENVHVTQGELWLEAEKFAHPKADERNSRDDWTHGGAIIRSKNMASHGMYIEAKMKTTDTLMSGTFWLMMPASDCNTSIKKELDITESIGRRTGVFKPLKPGQDPKSVAWYEPTSYEFEYGINPTARQRRTSCYKAKNVQTKDPNNTHFDPSLAFHVYGLYWKSPTELYFYVDGEYQFEIIPSTPFDDPMVIIMALETYDFNYPSGDDVKDGFKLENGQPRPLKDRSSRYQWVRTWQIAQ</sequence>
<dbReference type="EMBL" id="CP026604">
    <property type="protein sequence ID" value="AWB65753.1"/>
    <property type="molecule type" value="Genomic_DNA"/>
</dbReference>
<keyword evidence="2" id="KW-0732">Signal</keyword>
<dbReference type="AlphaFoldDB" id="A0A2S0VNG4"/>
<name>A0A2S0VNG4_9ALTE</name>
<evidence type="ECO:0000313" key="5">
    <source>
        <dbReference type="Proteomes" id="UP000244441"/>
    </source>
</evidence>
<feature type="chain" id="PRO_5015765437" description="GH16 domain-containing protein" evidence="2">
    <location>
        <begin position="25"/>
        <end position="327"/>
    </location>
</feature>
<dbReference type="GO" id="GO:0005975">
    <property type="term" value="P:carbohydrate metabolic process"/>
    <property type="evidence" value="ECO:0007669"/>
    <property type="project" value="InterPro"/>
</dbReference>
<dbReference type="SUPFAM" id="SSF49899">
    <property type="entry name" value="Concanavalin A-like lectins/glucanases"/>
    <property type="match status" value="1"/>
</dbReference>
<comment type="similarity">
    <text evidence="1">Belongs to the glycosyl hydrolase 16 family.</text>
</comment>
<feature type="domain" description="GH16" evidence="3">
    <location>
        <begin position="35"/>
        <end position="327"/>
    </location>
</feature>
<evidence type="ECO:0000313" key="4">
    <source>
        <dbReference type="EMBL" id="AWB65753.1"/>
    </source>
</evidence>
<accession>A0A2S0VNG4</accession>
<dbReference type="Proteomes" id="UP000244441">
    <property type="component" value="Chromosome"/>
</dbReference>
<dbReference type="OrthoDB" id="9809583at2"/>